<dbReference type="GO" id="GO:0009898">
    <property type="term" value="C:cytoplasmic side of plasma membrane"/>
    <property type="evidence" value="ECO:0007669"/>
    <property type="project" value="InterPro"/>
</dbReference>
<keyword evidence="7" id="KW-1185">Reference proteome</keyword>
<evidence type="ECO:0000313" key="5">
    <source>
        <dbReference type="EMBL" id="TWX61008.1"/>
    </source>
</evidence>
<reference evidence="6 8" key="1">
    <citation type="submission" date="2019-07" db="EMBL/GenBank/DDBJ databases">
        <title>Genomes of sea-ice associated Colwellia species.</title>
        <authorList>
            <person name="Bowman J.P."/>
        </authorList>
    </citation>
    <scope>NUCLEOTIDE SEQUENCE [LARGE SCALE GENOMIC DNA]</scope>
    <source>
        <strain evidence="5 7">ACAM 607</strain>
        <strain evidence="6 8">IC036</strain>
    </source>
</reference>
<dbReference type="InterPro" id="IPR009948">
    <property type="entry name" value="Syd"/>
</dbReference>
<sequence length="186" mass="21569">MKSSPCELMQSLSLFSQKYLSQYQERYQHLPLIEKDEQWPSPCLSNDYDENHQYWQPSEISDPINFDNVEKALEITIHADFKTYFTTLYSDTLDASCDEGALSLLFAWSKDDFQRLQENVIGHILMKQKLKQSLTLFFALTDDDNMILSVNNDNGEIWVEKVGSQAHKKVADSMVSFIDMLTPRIP</sequence>
<dbReference type="Gene3D" id="3.40.1580.20">
    <property type="entry name" value="Syd protein"/>
    <property type="match status" value="1"/>
</dbReference>
<comment type="function">
    <text evidence="4">Interacts with the SecY protein in vivo. May bind preferentially to an uncomplexed state of SecY, thus functioning either as a chelating agent for excess SecY in the cell or as a regulatory factor that negatively controls the translocase function.</text>
</comment>
<evidence type="ECO:0000256" key="4">
    <source>
        <dbReference type="HAMAP-Rule" id="MF_01104"/>
    </source>
</evidence>
<evidence type="ECO:0000313" key="7">
    <source>
        <dbReference type="Proteomes" id="UP000321525"/>
    </source>
</evidence>
<gene>
    <name evidence="4" type="primary">syd</name>
    <name evidence="5" type="ORF">ESZ26_06340</name>
    <name evidence="6" type="ORF">ESZ27_03830</name>
</gene>
<dbReference type="NCBIfam" id="NF003439">
    <property type="entry name" value="PRK04968.1"/>
    <property type="match status" value="1"/>
</dbReference>
<comment type="caution">
    <text evidence="6">The sequence shown here is derived from an EMBL/GenBank/DDBJ whole genome shotgun (WGS) entry which is preliminary data.</text>
</comment>
<dbReference type="CDD" id="cd16323">
    <property type="entry name" value="Syd"/>
    <property type="match status" value="1"/>
</dbReference>
<evidence type="ECO:0000256" key="1">
    <source>
        <dbReference type="ARBA" id="ARBA00022475"/>
    </source>
</evidence>
<dbReference type="InterPro" id="IPR038228">
    <property type="entry name" value="Syd_sf"/>
</dbReference>
<dbReference type="Pfam" id="PF07348">
    <property type="entry name" value="Syd"/>
    <property type="match status" value="1"/>
</dbReference>
<dbReference type="AlphaFoldDB" id="A0A5C6QNJ2"/>
<organism evidence="6 8">
    <name type="scientific">Colwellia hornerae</name>
    <dbReference type="NCBI Taxonomy" id="89402"/>
    <lineage>
        <taxon>Bacteria</taxon>
        <taxon>Pseudomonadati</taxon>
        <taxon>Pseudomonadota</taxon>
        <taxon>Gammaproteobacteria</taxon>
        <taxon>Alteromonadales</taxon>
        <taxon>Colwelliaceae</taxon>
        <taxon>Colwellia</taxon>
    </lineage>
</organism>
<dbReference type="RefSeq" id="WP_146798914.1">
    <property type="nucleotide sequence ID" value="NZ_VOLP01000008.1"/>
</dbReference>
<keyword evidence="2 4" id="KW-0997">Cell inner membrane</keyword>
<dbReference type="Proteomes" id="UP000321917">
    <property type="component" value="Unassembled WGS sequence"/>
</dbReference>
<accession>A0A5C6QNJ2</accession>
<dbReference type="HAMAP" id="MF_01104">
    <property type="entry name" value="Syd"/>
    <property type="match status" value="1"/>
</dbReference>
<evidence type="ECO:0000256" key="2">
    <source>
        <dbReference type="ARBA" id="ARBA00022519"/>
    </source>
</evidence>
<dbReference type="OrthoDB" id="5599437at2"/>
<dbReference type="EMBL" id="VOLR01000007">
    <property type="protein sequence ID" value="TWX61008.1"/>
    <property type="molecule type" value="Genomic_DNA"/>
</dbReference>
<comment type="subcellular location">
    <subcellularLocation>
        <location evidence="4">Cell inner membrane</location>
        <topology evidence="4">Peripheral membrane protein</topology>
        <orientation evidence="4">Cytoplasmic side</orientation>
    </subcellularLocation>
    <text evidence="4">Loosely associated with the cytoplasmic side of the inner membrane, probably via SecY.</text>
</comment>
<keyword evidence="1 4" id="KW-1003">Cell membrane</keyword>
<protein>
    <recommendedName>
        <fullName evidence="4">Protein Syd</fullName>
    </recommendedName>
</protein>
<dbReference type="EMBL" id="VOLQ01000005">
    <property type="protein sequence ID" value="TWX70261.1"/>
    <property type="molecule type" value="Genomic_DNA"/>
</dbReference>
<proteinExistence type="inferred from homology"/>
<keyword evidence="3 4" id="KW-0472">Membrane</keyword>
<name>A0A5C6QNJ2_9GAMM</name>
<comment type="similarity">
    <text evidence="4">Belongs to the Syd family.</text>
</comment>
<evidence type="ECO:0000313" key="8">
    <source>
        <dbReference type="Proteomes" id="UP000321917"/>
    </source>
</evidence>
<evidence type="ECO:0000256" key="3">
    <source>
        <dbReference type="ARBA" id="ARBA00023136"/>
    </source>
</evidence>
<evidence type="ECO:0000313" key="6">
    <source>
        <dbReference type="EMBL" id="TWX70261.1"/>
    </source>
</evidence>
<dbReference type="Proteomes" id="UP000321525">
    <property type="component" value="Unassembled WGS sequence"/>
</dbReference>